<gene>
    <name evidence="5" type="primary">LOC113432508</name>
</gene>
<name>A0A6J1WD80_9SAUR</name>
<dbReference type="AlphaFoldDB" id="A0A6J1WD80"/>
<feature type="non-terminal residue" evidence="5">
    <location>
        <position position="162"/>
    </location>
</feature>
<evidence type="ECO:0000313" key="5">
    <source>
        <dbReference type="RefSeq" id="XP_026550419.1"/>
    </source>
</evidence>
<evidence type="ECO:0000256" key="1">
    <source>
        <dbReference type="ARBA" id="ARBA00010879"/>
    </source>
</evidence>
<proteinExistence type="inferred from homology"/>
<feature type="domain" description="Reverse transcriptase" evidence="3">
    <location>
        <begin position="1"/>
        <end position="60"/>
    </location>
</feature>
<comment type="similarity">
    <text evidence="1">Belongs to the beta type-B retroviral polymerase family. HERV class-II K(HML-2) pol subfamily.</text>
</comment>
<dbReference type="GeneID" id="113432508"/>
<dbReference type="Pfam" id="PF17919">
    <property type="entry name" value="RT_RNaseH_2"/>
    <property type="match status" value="1"/>
</dbReference>
<dbReference type="InterPro" id="IPR041577">
    <property type="entry name" value="RT_RNaseH_2"/>
</dbReference>
<keyword evidence="4" id="KW-1185">Reference proteome</keyword>
<evidence type="ECO:0000313" key="4">
    <source>
        <dbReference type="Proteomes" id="UP000504612"/>
    </source>
</evidence>
<dbReference type="InterPro" id="IPR043128">
    <property type="entry name" value="Rev_trsase/Diguanyl_cyclase"/>
</dbReference>
<dbReference type="EC" id="3.1.26.4" evidence="2"/>
<dbReference type="PROSITE" id="PS50878">
    <property type="entry name" value="RT_POL"/>
    <property type="match status" value="1"/>
</dbReference>
<dbReference type="InterPro" id="IPR051320">
    <property type="entry name" value="Viral_Replic_Matur_Polypro"/>
</dbReference>
<dbReference type="Pfam" id="PF00078">
    <property type="entry name" value="RVT_1"/>
    <property type="match status" value="1"/>
</dbReference>
<evidence type="ECO:0000259" key="3">
    <source>
        <dbReference type="PROSITE" id="PS50878"/>
    </source>
</evidence>
<dbReference type="FunFam" id="3.30.70.270:FF:000063">
    <property type="entry name" value="Zinc knuckle domaincontaining protein"/>
    <property type="match status" value="1"/>
</dbReference>
<dbReference type="SUPFAM" id="SSF56672">
    <property type="entry name" value="DNA/RNA polymerases"/>
    <property type="match status" value="1"/>
</dbReference>
<dbReference type="PANTHER" id="PTHR33064">
    <property type="entry name" value="POL PROTEIN"/>
    <property type="match status" value="1"/>
</dbReference>
<sequence>MLDRFVVVYLTDILIYSRSRDSHLQHIRLVLQCLREHQLYAKLEKCLFFHTSIEFLGHIICPEGITMDPRKVEALCSWEPPRRMKDFQCLLGFANYYLTFILGFAKLTGPITQLLRKKVPFQWGPLQQQAFEALKKAFIEEPVLRHPDPHRPFVVDASNVLL</sequence>
<organism evidence="4 5">
    <name type="scientific">Notechis scutatus</name>
    <name type="common">mainland tiger snake</name>
    <dbReference type="NCBI Taxonomy" id="8663"/>
    <lineage>
        <taxon>Eukaryota</taxon>
        <taxon>Metazoa</taxon>
        <taxon>Chordata</taxon>
        <taxon>Craniata</taxon>
        <taxon>Vertebrata</taxon>
        <taxon>Euteleostomi</taxon>
        <taxon>Lepidosauria</taxon>
        <taxon>Squamata</taxon>
        <taxon>Bifurcata</taxon>
        <taxon>Unidentata</taxon>
        <taxon>Episquamata</taxon>
        <taxon>Toxicofera</taxon>
        <taxon>Serpentes</taxon>
        <taxon>Colubroidea</taxon>
        <taxon>Elapidae</taxon>
        <taxon>Hydrophiinae</taxon>
        <taxon>Notechis</taxon>
    </lineage>
</organism>
<dbReference type="PANTHER" id="PTHR33064:SF37">
    <property type="entry name" value="RIBONUCLEASE H"/>
    <property type="match status" value="1"/>
</dbReference>
<dbReference type="RefSeq" id="XP_026550419.1">
    <property type="nucleotide sequence ID" value="XM_026694634.1"/>
</dbReference>
<dbReference type="Gene3D" id="3.30.70.270">
    <property type="match status" value="2"/>
</dbReference>
<accession>A0A6J1WD80</accession>
<protein>
    <recommendedName>
        <fullName evidence="2">ribonuclease H</fullName>
        <ecNumber evidence="2">3.1.26.4</ecNumber>
    </recommendedName>
</protein>
<dbReference type="InterPro" id="IPR000477">
    <property type="entry name" value="RT_dom"/>
</dbReference>
<evidence type="ECO:0000256" key="2">
    <source>
        <dbReference type="ARBA" id="ARBA00012180"/>
    </source>
</evidence>
<dbReference type="Proteomes" id="UP000504612">
    <property type="component" value="Unplaced"/>
</dbReference>
<dbReference type="GO" id="GO:0004523">
    <property type="term" value="F:RNA-DNA hybrid ribonuclease activity"/>
    <property type="evidence" value="ECO:0007669"/>
    <property type="project" value="UniProtKB-EC"/>
</dbReference>
<reference evidence="5" key="1">
    <citation type="submission" date="2025-08" db="UniProtKB">
        <authorList>
            <consortium name="RefSeq"/>
        </authorList>
    </citation>
    <scope>IDENTIFICATION</scope>
</reference>
<dbReference type="KEGG" id="nss:113432508"/>
<dbReference type="InterPro" id="IPR043502">
    <property type="entry name" value="DNA/RNA_pol_sf"/>
</dbReference>